<dbReference type="EMBL" id="JELX01001754">
    <property type="protein sequence ID" value="KYF57785.1"/>
    <property type="molecule type" value="Genomic_DNA"/>
</dbReference>
<reference evidence="2 3" key="1">
    <citation type="submission" date="2014-02" db="EMBL/GenBank/DDBJ databases">
        <title>The small core and large imbalanced accessory genome model reveals a collaborative survival strategy of Sorangium cellulosum strains in nature.</title>
        <authorList>
            <person name="Han K."/>
            <person name="Peng R."/>
            <person name="Blom J."/>
            <person name="Li Y.-Z."/>
        </authorList>
    </citation>
    <scope>NUCLEOTIDE SEQUENCE [LARGE SCALE GENOMIC DNA]</scope>
    <source>
        <strain evidence="2 3">So0157-18</strain>
    </source>
</reference>
<evidence type="ECO:0000313" key="3">
    <source>
        <dbReference type="Proteomes" id="UP000075604"/>
    </source>
</evidence>
<name>A0A150PQ09_SORCE</name>
<evidence type="ECO:0000313" key="2">
    <source>
        <dbReference type="EMBL" id="KYF57785.1"/>
    </source>
</evidence>
<sequence length="284" mass="31094">MSNRSRATRAATSSGAGASARAGAAAKGKNDPFYLRSISPRTYNAFHALYQALRSAADGNAIAMEQGAARQQVGDDPELLIERMKQLQRAARVVNALRVALEQGPEVSLDAPFRWARTITGASPPVHPKRKLAPQKDFLLQEVTQRILALAQKAEPRLGQEVPLQDAARVLAEQATRLKKSRGLEHSAATDRRPRGPIEELAWAIARLPIDGRAQPALDALRQGSLASRAAQVTQALVNLGPSTWEDPALLLEHSFRAMGMPENEARSFFSYLEKRAKRQKQDE</sequence>
<dbReference type="Proteomes" id="UP000075604">
    <property type="component" value="Unassembled WGS sequence"/>
</dbReference>
<protein>
    <submittedName>
        <fullName evidence="2">Uncharacterized protein</fullName>
    </submittedName>
</protein>
<gene>
    <name evidence="2" type="ORF">BE04_39500</name>
</gene>
<evidence type="ECO:0000256" key="1">
    <source>
        <dbReference type="SAM" id="MobiDB-lite"/>
    </source>
</evidence>
<comment type="caution">
    <text evidence="2">The sequence shown here is derived from an EMBL/GenBank/DDBJ whole genome shotgun (WGS) entry which is preliminary data.</text>
</comment>
<feature type="region of interest" description="Disordered" evidence="1">
    <location>
        <begin position="1"/>
        <end position="27"/>
    </location>
</feature>
<accession>A0A150PQ09</accession>
<dbReference type="AlphaFoldDB" id="A0A150PQ09"/>
<proteinExistence type="predicted"/>
<organism evidence="2 3">
    <name type="scientific">Sorangium cellulosum</name>
    <name type="common">Polyangium cellulosum</name>
    <dbReference type="NCBI Taxonomy" id="56"/>
    <lineage>
        <taxon>Bacteria</taxon>
        <taxon>Pseudomonadati</taxon>
        <taxon>Myxococcota</taxon>
        <taxon>Polyangia</taxon>
        <taxon>Polyangiales</taxon>
        <taxon>Polyangiaceae</taxon>
        <taxon>Sorangium</taxon>
    </lineage>
</organism>